<accession>A0A812JSL1</accession>
<dbReference type="Proteomes" id="UP000601435">
    <property type="component" value="Unassembled WGS sequence"/>
</dbReference>
<dbReference type="PANTHER" id="PTHR44103:SF1">
    <property type="entry name" value="PROPROTEIN CONVERTASE P"/>
    <property type="match status" value="1"/>
</dbReference>
<keyword evidence="8" id="KW-1185">Reference proteome</keyword>
<dbReference type="SUPFAM" id="SSF69318">
    <property type="entry name" value="Integrin alpha N-terminal domain"/>
    <property type="match status" value="3"/>
</dbReference>
<feature type="transmembrane region" description="Helical" evidence="4">
    <location>
        <begin position="1554"/>
        <end position="1575"/>
    </location>
</feature>
<dbReference type="PROSITE" id="PS50026">
    <property type="entry name" value="EGF_3"/>
    <property type="match status" value="1"/>
</dbReference>
<gene>
    <name evidence="7" type="primary">LAMA5</name>
    <name evidence="7" type="ORF">SNEC2469_LOCUS2407</name>
</gene>
<comment type="caution">
    <text evidence="7">The sequence shown here is derived from an EMBL/GenBank/DDBJ whole genome shotgun (WGS) entry which is preliminary data.</text>
</comment>
<name>A0A812JSL1_9DINO</name>
<organism evidence="7 8">
    <name type="scientific">Symbiodinium necroappetens</name>
    <dbReference type="NCBI Taxonomy" id="1628268"/>
    <lineage>
        <taxon>Eukaryota</taxon>
        <taxon>Sar</taxon>
        <taxon>Alveolata</taxon>
        <taxon>Dinophyceae</taxon>
        <taxon>Suessiales</taxon>
        <taxon>Symbiodiniaceae</taxon>
        <taxon>Symbiodinium</taxon>
    </lineage>
</organism>
<evidence type="ECO:0000256" key="1">
    <source>
        <dbReference type="ARBA" id="ARBA00022729"/>
    </source>
</evidence>
<dbReference type="SMART" id="SM00181">
    <property type="entry name" value="EGF"/>
    <property type="match status" value="4"/>
</dbReference>
<evidence type="ECO:0000256" key="3">
    <source>
        <dbReference type="SAM" id="MobiDB-lite"/>
    </source>
</evidence>
<comment type="caution">
    <text evidence="2">Lacks conserved residue(s) required for the propagation of feature annotation.</text>
</comment>
<dbReference type="EMBL" id="CAJNJA010006742">
    <property type="protein sequence ID" value="CAE7214824.1"/>
    <property type="molecule type" value="Genomic_DNA"/>
</dbReference>
<keyword evidence="1" id="KW-0732">Signal</keyword>
<dbReference type="PANTHER" id="PTHR44103">
    <property type="entry name" value="PROPROTEIN CONVERTASE P"/>
    <property type="match status" value="1"/>
</dbReference>
<dbReference type="Gene3D" id="3.50.4.10">
    <property type="entry name" value="Hepatocyte Growth Factor"/>
    <property type="match status" value="1"/>
</dbReference>
<keyword evidence="2" id="KW-0245">EGF-like domain</keyword>
<dbReference type="InterPro" id="IPR028994">
    <property type="entry name" value="Integrin_alpha_N"/>
</dbReference>
<evidence type="ECO:0000259" key="5">
    <source>
        <dbReference type="PROSITE" id="PS50026"/>
    </source>
</evidence>
<feature type="transmembrane region" description="Helical" evidence="4">
    <location>
        <begin position="1432"/>
        <end position="1455"/>
    </location>
</feature>
<sequence length="1838" mass="197737">MDLRAKRVKGVTASVTKEASQSYAKRSFRNMLQGIEGEDGETNQTTNEAPQLGRQASVTSEAFLGAVESNQDSGVAREDSEIYEVSLRGAASDFGLVEVSVDPSPGTWEPSSAWQEMYQDAQLVHYYSRTHGKTLLGFVQGSGQFIGTDADELPRYNCSIGVRRQLRRMVPLTDLRPPFRGGDPVMVFLEDERTWHPGVIAATPALALHHAAKFQVSVLDMDASGALLRGPRPGSGLLLTDVPFERIRHRFPKGHRIRAYRGEEGRTPEECCHRQCSSFSCPSHSGFVSINNVSAAGLTTASCCRKLPSCTANSRYVPLSSPSLDGGRAKVAASSIECAERCQATTGCVGFTWLSDSSCHLAGANATLRFMPGGVSGNTTCHSLRPHLQRKEDVKVHEFCQRQPGRCTGKVHQLFSQASPQILSSGSSSSAQLDLAGVAVVDWDADGRLDVVTSHGSGRLGLFLQGSDGKFSASTDNPFRSIEVGESAKPTVFDWDGDGELDVLVGNADGDLKFLKGSGDGAVAMTWNWYPFSTLTTLGRTAPAIADFTDDGHPDLVLGHGCQLDVYLGQGNHSLALAASHDFASSGSSGSCAIVPTVWDWDGDGMKEVIVGDQAGKFNLCRLINGTTLICEALEGYGVGEMASPSACDWDSDGVPDLIVQSGSLQDLAWFRRGPRPDVLEVPEEPALFGFDVGESAVPVLVDWDLDGDLDLIVGSADGRLWFFPQENGEFVSSNQRDGPFASVDVGSHCAPAAVDWDSDGFPDLILGSGQGRLTLLRGGSAEPLLEGQQLFASVDLKTRVQPAVVDWDSDGDLDLLLLAGGRIQYFRNEHGRFVQVADEYSPFSQVGDVLRSQGLSTHDSLCLQAIDADSDGDWDLVVGGLLLEQLSDGTLKYLTGSDSAFPSQWPGPSDGPPCLAYGDLDMDGVLDLVVGFRDGRLDLGLGKVGEDFKAQEGLANPVGDLGLGMARKTPGVVDWNGDGKADLLVSADGMRLFLREADGSLKETATKLPSLEGRSPLSIVTADWTMDGDDDVLLIEKQALVLLERNGSEGFLPAFEVLHWSLRDGLHTVTGGTVADWDEDGLFDILVGLESGRLQHWRQCASGQMQLVPEDESPFAGIVGEGSAQPAMADVNGDGKLDLILGSSGRLQIYLQDEGGKLNRRHVLDGFRGDVVPVAADWNGDGDSEIILGTSSNDLVYLDQGPCAPRDACLGQSGLCNSKSQVCDCLPGHSGIDCSKCATGFSSTPRNSERGHDCYPCPGNSDACSHRGVCVDDHYVQAAAAGRREISDPRLLRGNGSCICHPNYFGKDCAQGECPAGQEPAADLASGSIRCRTCQQGFGKEQSGNHECAACQPGTAAFAGDGSCLPCGAGEYQPRVGQSECILCSSGSETDEGRTACSPCPSGTVGVLGTCQLCPSFTTAGSSRTQCVMDWVLLMAALLFTLLTLVFFQLVVYIPGARRNIADITWSAVDDAVIVTMQSRHHFGSRLLKVRLYDTGIPFLDPCQKTPYFFVRALSPTHLQLYTEPKIALTTPVEASSGTLKPLLMSEALGTRFFGIPVLFWLGMAALAIIILASLAPIPWWYLLLTAGLALASVLSLRLRAARLDALTPLQRLLRQYALHLRAATSPASCEPGGLRAVSIARILHFHEFFRSLIQHRNMHYVCTSIIKPVTKKSQLSFAELAGPGTVDWFISHFWALPFQDFAQSLRAHAMYVGRDWEAIKYWICSFSQNQWRLEEELCPGTLRESSFHKALMAPSCQGTGMMMDSELTPLKRSWCLFEMLQTFNLHERGLSQHRLAPFMGLFLLSPAGVLNVGRGSVDMAVRIGKQPGPVYEPPNS</sequence>
<dbReference type="InterPro" id="IPR013517">
    <property type="entry name" value="FG-GAP"/>
</dbReference>
<feature type="domain" description="Apple" evidence="6">
    <location>
        <begin position="310"/>
        <end position="381"/>
    </location>
</feature>
<dbReference type="Pfam" id="PF13517">
    <property type="entry name" value="FG-GAP_3"/>
    <property type="match status" value="5"/>
</dbReference>
<feature type="region of interest" description="Disordered" evidence="3">
    <location>
        <begin position="35"/>
        <end position="54"/>
    </location>
</feature>
<dbReference type="InterPro" id="IPR011641">
    <property type="entry name" value="Tyr-kin_ephrin_A/B_rcpt-like"/>
</dbReference>
<evidence type="ECO:0000313" key="8">
    <source>
        <dbReference type="Proteomes" id="UP000601435"/>
    </source>
</evidence>
<feature type="domain" description="EGF-like" evidence="5">
    <location>
        <begin position="1200"/>
        <end position="1236"/>
    </location>
</feature>
<dbReference type="InterPro" id="IPR002049">
    <property type="entry name" value="LE_dom"/>
</dbReference>
<evidence type="ECO:0000313" key="7">
    <source>
        <dbReference type="EMBL" id="CAE7214824.1"/>
    </source>
</evidence>
<dbReference type="SMART" id="SM01411">
    <property type="entry name" value="Ephrin_rec_like"/>
    <property type="match status" value="2"/>
</dbReference>
<keyword evidence="2" id="KW-1015">Disulfide bond</keyword>
<dbReference type="Pfam" id="PF07699">
    <property type="entry name" value="Ephrin_rec_like"/>
    <property type="match status" value="1"/>
</dbReference>
<keyword evidence="4" id="KW-1133">Transmembrane helix</keyword>
<proteinExistence type="predicted"/>
<dbReference type="Gene3D" id="2.10.50.10">
    <property type="entry name" value="Tumor Necrosis Factor Receptor, subunit A, domain 2"/>
    <property type="match status" value="1"/>
</dbReference>
<dbReference type="PROSITE" id="PS01248">
    <property type="entry name" value="EGF_LAM_1"/>
    <property type="match status" value="1"/>
</dbReference>
<dbReference type="InterPro" id="IPR000742">
    <property type="entry name" value="EGF"/>
</dbReference>
<dbReference type="PROSITE" id="PS50948">
    <property type="entry name" value="PAN"/>
    <property type="match status" value="1"/>
</dbReference>
<dbReference type="Gene3D" id="2.130.10.130">
    <property type="entry name" value="Integrin alpha, N-terminal"/>
    <property type="match status" value="3"/>
</dbReference>
<evidence type="ECO:0000256" key="4">
    <source>
        <dbReference type="SAM" id="Phobius"/>
    </source>
</evidence>
<dbReference type="PROSITE" id="PS00022">
    <property type="entry name" value="EGF_1"/>
    <property type="match status" value="1"/>
</dbReference>
<dbReference type="CDD" id="cd00055">
    <property type="entry name" value="EGF_Lam"/>
    <property type="match status" value="1"/>
</dbReference>
<dbReference type="InterPro" id="IPR003609">
    <property type="entry name" value="Pan_app"/>
</dbReference>
<dbReference type="OrthoDB" id="439917at2759"/>
<protein>
    <submittedName>
        <fullName evidence="7">LAMA5 protein</fullName>
    </submittedName>
</protein>
<feature type="compositionally biased region" description="Polar residues" evidence="3">
    <location>
        <begin position="42"/>
        <end position="54"/>
    </location>
</feature>
<feature type="disulfide bond" evidence="2">
    <location>
        <begin position="1226"/>
        <end position="1235"/>
    </location>
</feature>
<evidence type="ECO:0000259" key="6">
    <source>
        <dbReference type="PROSITE" id="PS50948"/>
    </source>
</evidence>
<feature type="transmembrane region" description="Helical" evidence="4">
    <location>
        <begin position="1581"/>
        <end position="1600"/>
    </location>
</feature>
<keyword evidence="4" id="KW-0812">Transmembrane</keyword>
<keyword evidence="4" id="KW-0472">Membrane</keyword>
<reference evidence="7" key="1">
    <citation type="submission" date="2021-02" db="EMBL/GenBank/DDBJ databases">
        <authorList>
            <person name="Dougan E. K."/>
            <person name="Rhodes N."/>
            <person name="Thang M."/>
            <person name="Chan C."/>
        </authorList>
    </citation>
    <scope>NUCLEOTIDE SEQUENCE</scope>
</reference>
<evidence type="ECO:0000256" key="2">
    <source>
        <dbReference type="PROSITE-ProRule" id="PRU00076"/>
    </source>
</evidence>